<keyword evidence="6" id="KW-1185">Reference proteome</keyword>
<evidence type="ECO:0000256" key="2">
    <source>
        <dbReference type="ARBA" id="ARBA00023125"/>
    </source>
</evidence>
<dbReference type="InterPro" id="IPR011991">
    <property type="entry name" value="ArsR-like_HTH"/>
</dbReference>
<dbReference type="SUPFAM" id="SSF46785">
    <property type="entry name" value="Winged helix' DNA-binding domain"/>
    <property type="match status" value="1"/>
</dbReference>
<keyword evidence="2 5" id="KW-0238">DNA-binding</keyword>
<dbReference type="PROSITE" id="PS50987">
    <property type="entry name" value="HTH_ARSR_2"/>
    <property type="match status" value="1"/>
</dbReference>
<evidence type="ECO:0000256" key="1">
    <source>
        <dbReference type="ARBA" id="ARBA00023015"/>
    </source>
</evidence>
<dbReference type="SMART" id="SM00418">
    <property type="entry name" value="HTH_ARSR"/>
    <property type="match status" value="1"/>
</dbReference>
<name>A0ABT3HHE8_9HYPH</name>
<dbReference type="Gene3D" id="1.10.10.10">
    <property type="entry name" value="Winged helix-like DNA-binding domain superfamily/Winged helix DNA-binding domain"/>
    <property type="match status" value="1"/>
</dbReference>
<evidence type="ECO:0000256" key="3">
    <source>
        <dbReference type="ARBA" id="ARBA00023163"/>
    </source>
</evidence>
<evidence type="ECO:0000259" key="4">
    <source>
        <dbReference type="PROSITE" id="PS50987"/>
    </source>
</evidence>
<proteinExistence type="predicted"/>
<dbReference type="PRINTS" id="PR00778">
    <property type="entry name" value="HTHARSR"/>
</dbReference>
<organism evidence="5 6">
    <name type="scientific">Rhodobium gokarnense</name>
    <dbReference type="NCBI Taxonomy" id="364296"/>
    <lineage>
        <taxon>Bacteria</taxon>
        <taxon>Pseudomonadati</taxon>
        <taxon>Pseudomonadota</taxon>
        <taxon>Alphaproteobacteria</taxon>
        <taxon>Hyphomicrobiales</taxon>
        <taxon>Rhodobiaceae</taxon>
        <taxon>Rhodobium</taxon>
    </lineage>
</organism>
<sequence length="116" mass="13294">MTVPSVQELVYSPELERIVDNAKEASDFLKALSHESRLLILCILAEGEKSVTELESMLALRQPTVSQQLARLRMDRLVSTRREGKTIYYSIENKDVHRVIDAIYDVFCRPDCRPGQ</sequence>
<dbReference type="InterPro" id="IPR036388">
    <property type="entry name" value="WH-like_DNA-bd_sf"/>
</dbReference>
<dbReference type="PANTHER" id="PTHR43132">
    <property type="entry name" value="ARSENICAL RESISTANCE OPERON REPRESSOR ARSR-RELATED"/>
    <property type="match status" value="1"/>
</dbReference>
<keyword evidence="1" id="KW-0805">Transcription regulation</keyword>
<gene>
    <name evidence="5" type="ORF">M2319_004177</name>
</gene>
<feature type="domain" description="HTH arsR-type" evidence="4">
    <location>
        <begin position="15"/>
        <end position="111"/>
    </location>
</feature>
<dbReference type="RefSeq" id="WP_264603393.1">
    <property type="nucleotide sequence ID" value="NZ_JAOQNS010000014.1"/>
</dbReference>
<comment type="caution">
    <text evidence="5">The sequence shown here is derived from an EMBL/GenBank/DDBJ whole genome shotgun (WGS) entry which is preliminary data.</text>
</comment>
<evidence type="ECO:0000313" key="6">
    <source>
        <dbReference type="Proteomes" id="UP001209755"/>
    </source>
</evidence>
<dbReference type="Proteomes" id="UP001209755">
    <property type="component" value="Unassembled WGS sequence"/>
</dbReference>
<dbReference type="CDD" id="cd00090">
    <property type="entry name" value="HTH_ARSR"/>
    <property type="match status" value="1"/>
</dbReference>
<accession>A0ABT3HHE8</accession>
<dbReference type="GO" id="GO:0003677">
    <property type="term" value="F:DNA binding"/>
    <property type="evidence" value="ECO:0007669"/>
    <property type="project" value="UniProtKB-KW"/>
</dbReference>
<evidence type="ECO:0000313" key="5">
    <source>
        <dbReference type="EMBL" id="MCW2309818.1"/>
    </source>
</evidence>
<keyword evidence="3" id="KW-0804">Transcription</keyword>
<dbReference type="EMBL" id="JAOQNS010000014">
    <property type="protein sequence ID" value="MCW2309818.1"/>
    <property type="molecule type" value="Genomic_DNA"/>
</dbReference>
<dbReference type="InterPro" id="IPR051011">
    <property type="entry name" value="Metal_resp_trans_reg"/>
</dbReference>
<dbReference type="InterPro" id="IPR036390">
    <property type="entry name" value="WH_DNA-bd_sf"/>
</dbReference>
<dbReference type="PANTHER" id="PTHR43132:SF2">
    <property type="entry name" value="ARSENICAL RESISTANCE OPERON REPRESSOR ARSR-RELATED"/>
    <property type="match status" value="1"/>
</dbReference>
<dbReference type="InterPro" id="IPR001845">
    <property type="entry name" value="HTH_ArsR_DNA-bd_dom"/>
</dbReference>
<protein>
    <submittedName>
        <fullName evidence="5">DNA-binding transcriptional ArsR family regulator</fullName>
    </submittedName>
</protein>
<dbReference type="Pfam" id="PF01022">
    <property type="entry name" value="HTH_5"/>
    <property type="match status" value="1"/>
</dbReference>
<dbReference type="NCBIfam" id="NF033788">
    <property type="entry name" value="HTH_metalloreg"/>
    <property type="match status" value="1"/>
</dbReference>
<reference evidence="6" key="1">
    <citation type="submission" date="2023-07" db="EMBL/GenBank/DDBJ databases">
        <title>Genome sequencing of Purple Non-Sulfur Bacteria from various extreme environments.</title>
        <authorList>
            <person name="Mayer M."/>
        </authorList>
    </citation>
    <scope>NUCLEOTIDE SEQUENCE [LARGE SCALE GENOMIC DNA]</scope>
    <source>
        <strain evidence="6">DSM 17935</strain>
    </source>
</reference>